<evidence type="ECO:0000313" key="2">
    <source>
        <dbReference type="EMBL" id="WOH07790.1"/>
    </source>
</evidence>
<dbReference type="Proteomes" id="UP000077755">
    <property type="component" value="Chromosome 7"/>
</dbReference>
<organism evidence="2 3">
    <name type="scientific">Daucus carota subsp. sativus</name>
    <name type="common">Carrot</name>
    <dbReference type="NCBI Taxonomy" id="79200"/>
    <lineage>
        <taxon>Eukaryota</taxon>
        <taxon>Viridiplantae</taxon>
        <taxon>Streptophyta</taxon>
        <taxon>Embryophyta</taxon>
        <taxon>Tracheophyta</taxon>
        <taxon>Spermatophyta</taxon>
        <taxon>Magnoliopsida</taxon>
        <taxon>eudicotyledons</taxon>
        <taxon>Gunneridae</taxon>
        <taxon>Pentapetalae</taxon>
        <taxon>asterids</taxon>
        <taxon>campanulids</taxon>
        <taxon>Apiales</taxon>
        <taxon>Apiaceae</taxon>
        <taxon>Apioideae</taxon>
        <taxon>Scandiceae</taxon>
        <taxon>Daucinae</taxon>
        <taxon>Daucus</taxon>
        <taxon>Daucus sect. Daucus</taxon>
    </lineage>
</organism>
<dbReference type="Pfam" id="PF10536">
    <property type="entry name" value="PMD"/>
    <property type="match status" value="1"/>
</dbReference>
<dbReference type="InterPro" id="IPR044824">
    <property type="entry name" value="MAIN-like"/>
</dbReference>
<dbReference type="PANTHER" id="PTHR46033:SF8">
    <property type="entry name" value="PROTEIN MAINTENANCE OF MERISTEMS-LIKE"/>
    <property type="match status" value="1"/>
</dbReference>
<dbReference type="PANTHER" id="PTHR46033">
    <property type="entry name" value="PROTEIN MAIN-LIKE 2"/>
    <property type="match status" value="1"/>
</dbReference>
<keyword evidence="3" id="KW-1185">Reference proteome</keyword>
<evidence type="ECO:0000259" key="1">
    <source>
        <dbReference type="Pfam" id="PF10536"/>
    </source>
</evidence>
<protein>
    <recommendedName>
        <fullName evidence="1">Aminotransferase-like plant mobile domain-containing protein</fullName>
    </recommendedName>
</protein>
<sequence length="142" mass="16339">MEDFDAQTIFHIRAHLLCVIGSLFPDSSGNYVNLNLLWMLRDLQSVVGYSWGSAVLAYLYRKMCDSTHKVITNFAGYATLVQVWIYERFPTLAPRHTATPLIIYPLALRFVICYSSRNHNKFVYPPVCAHVLVHTYNINILL</sequence>
<dbReference type="AlphaFoldDB" id="A0AAF1B6A0"/>
<reference evidence="2" key="1">
    <citation type="journal article" date="2016" name="Nat. Genet.">
        <title>A high-quality carrot genome assembly provides new insights into carotenoid accumulation and asterid genome evolution.</title>
        <authorList>
            <person name="Iorizzo M."/>
            <person name="Ellison S."/>
            <person name="Senalik D."/>
            <person name="Zeng P."/>
            <person name="Satapoomin P."/>
            <person name="Huang J."/>
            <person name="Bowman M."/>
            <person name="Iovene M."/>
            <person name="Sanseverino W."/>
            <person name="Cavagnaro P."/>
            <person name="Yildiz M."/>
            <person name="Macko-Podgorni A."/>
            <person name="Moranska E."/>
            <person name="Grzebelus E."/>
            <person name="Grzebelus D."/>
            <person name="Ashrafi H."/>
            <person name="Zheng Z."/>
            <person name="Cheng S."/>
            <person name="Spooner D."/>
            <person name="Van Deynze A."/>
            <person name="Simon P."/>
        </authorList>
    </citation>
    <scope>NUCLEOTIDE SEQUENCE</scope>
    <source>
        <tissue evidence="2">Leaf</tissue>
    </source>
</reference>
<dbReference type="InterPro" id="IPR019557">
    <property type="entry name" value="AminoTfrase-like_pln_mobile"/>
</dbReference>
<gene>
    <name evidence="2" type="ORF">DCAR_0727224</name>
</gene>
<name>A0AAF1B6A0_DAUCS</name>
<evidence type="ECO:0000313" key="3">
    <source>
        <dbReference type="Proteomes" id="UP000077755"/>
    </source>
</evidence>
<accession>A0AAF1B6A0</accession>
<feature type="domain" description="Aminotransferase-like plant mobile" evidence="1">
    <location>
        <begin position="10"/>
        <end position="110"/>
    </location>
</feature>
<reference evidence="2" key="2">
    <citation type="submission" date="2022-03" db="EMBL/GenBank/DDBJ databases">
        <title>Draft title - Genomic analysis of global carrot germplasm unveils the trajectory of domestication and the origin of high carotenoid orange carrot.</title>
        <authorList>
            <person name="Iorizzo M."/>
            <person name="Ellison S."/>
            <person name="Senalik D."/>
            <person name="Macko-Podgorni A."/>
            <person name="Grzebelus D."/>
            <person name="Bostan H."/>
            <person name="Rolling W."/>
            <person name="Curaba J."/>
            <person name="Simon P."/>
        </authorList>
    </citation>
    <scope>NUCLEOTIDE SEQUENCE</scope>
    <source>
        <tissue evidence="2">Leaf</tissue>
    </source>
</reference>
<proteinExistence type="predicted"/>
<dbReference type="EMBL" id="CP093349">
    <property type="protein sequence ID" value="WOH07790.1"/>
    <property type="molecule type" value="Genomic_DNA"/>
</dbReference>
<dbReference type="GO" id="GO:0010073">
    <property type="term" value="P:meristem maintenance"/>
    <property type="evidence" value="ECO:0007669"/>
    <property type="project" value="InterPro"/>
</dbReference>